<evidence type="ECO:0000313" key="2">
    <source>
        <dbReference type="EMBL" id="RDB17486.1"/>
    </source>
</evidence>
<sequence length="83" mass="9196">MKTMMWMIVQVFELPLELNDANPSLGAHEQHVYASLSCVHAELGVSPSSRTPQSLDNSPRQVFDHDQPPVYTEVEVNVPVGGH</sequence>
<dbReference type="InParanoid" id="A0A369JF46"/>
<name>A0A369JF46_HYPMA</name>
<dbReference type="AlphaFoldDB" id="A0A369JF46"/>
<reference evidence="2" key="1">
    <citation type="submission" date="2018-04" db="EMBL/GenBank/DDBJ databases">
        <title>Whole genome sequencing of Hypsizygus marmoreus.</title>
        <authorList>
            <person name="Choi I.-G."/>
            <person name="Min B."/>
            <person name="Kim J.-G."/>
            <person name="Kim S."/>
            <person name="Oh Y.-L."/>
            <person name="Kong W.-S."/>
            <person name="Park H."/>
            <person name="Jeong J."/>
            <person name="Song E.-S."/>
        </authorList>
    </citation>
    <scope>NUCLEOTIDE SEQUENCE [LARGE SCALE GENOMIC DNA]</scope>
    <source>
        <strain evidence="2">51987-8</strain>
    </source>
</reference>
<feature type="region of interest" description="Disordered" evidence="1">
    <location>
        <begin position="45"/>
        <end position="65"/>
    </location>
</feature>
<gene>
    <name evidence="2" type="ORF">Hypma_001282</name>
</gene>
<accession>A0A369JF46</accession>
<dbReference type="EMBL" id="LUEZ02000110">
    <property type="protein sequence ID" value="RDB17486.1"/>
    <property type="molecule type" value="Genomic_DNA"/>
</dbReference>
<evidence type="ECO:0000256" key="1">
    <source>
        <dbReference type="SAM" id="MobiDB-lite"/>
    </source>
</evidence>
<dbReference type="Proteomes" id="UP000076154">
    <property type="component" value="Unassembled WGS sequence"/>
</dbReference>
<feature type="compositionally biased region" description="Polar residues" evidence="1">
    <location>
        <begin position="46"/>
        <end position="60"/>
    </location>
</feature>
<comment type="caution">
    <text evidence="2">The sequence shown here is derived from an EMBL/GenBank/DDBJ whole genome shotgun (WGS) entry which is preliminary data.</text>
</comment>
<proteinExistence type="predicted"/>
<evidence type="ECO:0000313" key="3">
    <source>
        <dbReference type="Proteomes" id="UP000076154"/>
    </source>
</evidence>
<keyword evidence="3" id="KW-1185">Reference proteome</keyword>
<protein>
    <submittedName>
        <fullName evidence="2">Uncharacterized protein</fullName>
    </submittedName>
</protein>
<organism evidence="2 3">
    <name type="scientific">Hypsizygus marmoreus</name>
    <name type="common">White beech mushroom</name>
    <name type="synonym">Agaricus marmoreus</name>
    <dbReference type="NCBI Taxonomy" id="39966"/>
    <lineage>
        <taxon>Eukaryota</taxon>
        <taxon>Fungi</taxon>
        <taxon>Dikarya</taxon>
        <taxon>Basidiomycota</taxon>
        <taxon>Agaricomycotina</taxon>
        <taxon>Agaricomycetes</taxon>
        <taxon>Agaricomycetidae</taxon>
        <taxon>Agaricales</taxon>
        <taxon>Tricholomatineae</taxon>
        <taxon>Lyophyllaceae</taxon>
        <taxon>Hypsizygus</taxon>
    </lineage>
</organism>